<dbReference type="Proteomes" id="UP000716291">
    <property type="component" value="Unassembled WGS sequence"/>
</dbReference>
<comment type="caution">
    <text evidence="13">The sequence shown here is derived from an EMBL/GenBank/DDBJ whole genome shotgun (WGS) entry which is preliminary data.</text>
</comment>
<dbReference type="InterPro" id="IPR000222">
    <property type="entry name" value="PP2C_BS"/>
</dbReference>
<dbReference type="EMBL" id="JAANQT010000628">
    <property type="protein sequence ID" value="KAG1309505.1"/>
    <property type="molecule type" value="Genomic_DNA"/>
</dbReference>
<dbReference type="EC" id="3.1.3.16" evidence="4"/>
<evidence type="ECO:0000256" key="3">
    <source>
        <dbReference type="ARBA" id="ARBA00006702"/>
    </source>
</evidence>
<keyword evidence="7 10" id="KW-0904">Protein phosphatase</keyword>
<dbReference type="OrthoDB" id="10264738at2759"/>
<evidence type="ECO:0000256" key="2">
    <source>
        <dbReference type="ARBA" id="ARBA00001946"/>
    </source>
</evidence>
<accession>A0A9P6XBJ9</accession>
<dbReference type="AlphaFoldDB" id="A0A9P6XBJ9"/>
<sequence length="337" mass="37256">MGQILSEPVTTKHSTEDKDTRLMYGASSMQGWRITMEDAHTTLLDYENTGTAFFAVFDGHGGNVNEIMPMFDSDLRQGTACYPTLYNVSNIIKDPDLQHDPSGCTSIVALLTKDNVLYVGNAGDSRAIICTKGVAIALSEDHKPSNPKETQRIENAGGHVEFGRVNGNLALSRALGDFEFKSSTNLPPEKQVVTADPDVTRHKLTEKDEFLVLACDGIWDCMTNQEVAKFIRQHVADHVPLKVICEKLMDHCLADQTGTTGIGCDNMTVEIVAFLHGQSEEEWYKKIKTSLGDKDVVHNTKDGLKSQSREYSASELRNAPDLTSSLSKEEENKKQEK</sequence>
<comment type="cofactor">
    <cofactor evidence="1">
        <name>Mn(2+)</name>
        <dbReference type="ChEBI" id="CHEBI:29035"/>
    </cofactor>
</comment>
<organism evidence="13 14">
    <name type="scientific">Rhizopus oryzae</name>
    <name type="common">Mucormycosis agent</name>
    <name type="synonym">Rhizopus arrhizus var. delemar</name>
    <dbReference type="NCBI Taxonomy" id="64495"/>
    <lineage>
        <taxon>Eukaryota</taxon>
        <taxon>Fungi</taxon>
        <taxon>Fungi incertae sedis</taxon>
        <taxon>Mucoromycota</taxon>
        <taxon>Mucoromycotina</taxon>
        <taxon>Mucoromycetes</taxon>
        <taxon>Mucorales</taxon>
        <taxon>Mucorineae</taxon>
        <taxon>Rhizopodaceae</taxon>
        <taxon>Rhizopus</taxon>
    </lineage>
</organism>
<keyword evidence="6 10" id="KW-0378">Hydrolase</keyword>
<evidence type="ECO:0000256" key="11">
    <source>
        <dbReference type="SAM" id="MobiDB-lite"/>
    </source>
</evidence>
<dbReference type="PANTHER" id="PTHR13832">
    <property type="entry name" value="PROTEIN PHOSPHATASE 2C"/>
    <property type="match status" value="1"/>
</dbReference>
<evidence type="ECO:0000256" key="10">
    <source>
        <dbReference type="RuleBase" id="RU003465"/>
    </source>
</evidence>
<evidence type="ECO:0000313" key="13">
    <source>
        <dbReference type="EMBL" id="KAG1309505.1"/>
    </source>
</evidence>
<dbReference type="InterPro" id="IPR015655">
    <property type="entry name" value="PP2C"/>
</dbReference>
<feature type="region of interest" description="Disordered" evidence="11">
    <location>
        <begin position="296"/>
        <end position="337"/>
    </location>
</feature>
<evidence type="ECO:0000256" key="5">
    <source>
        <dbReference type="ARBA" id="ARBA00022723"/>
    </source>
</evidence>
<dbReference type="CDD" id="cd00143">
    <property type="entry name" value="PP2Cc"/>
    <property type="match status" value="1"/>
</dbReference>
<evidence type="ECO:0000256" key="4">
    <source>
        <dbReference type="ARBA" id="ARBA00013081"/>
    </source>
</evidence>
<dbReference type="InterPro" id="IPR036457">
    <property type="entry name" value="PPM-type-like_dom_sf"/>
</dbReference>
<gene>
    <name evidence="13" type="ORF">G6F64_005259</name>
</gene>
<evidence type="ECO:0000259" key="12">
    <source>
        <dbReference type="PROSITE" id="PS51746"/>
    </source>
</evidence>
<dbReference type="Pfam" id="PF00481">
    <property type="entry name" value="PP2C"/>
    <property type="match status" value="1"/>
</dbReference>
<keyword evidence="8" id="KW-0464">Manganese</keyword>
<keyword evidence="14" id="KW-1185">Reference proteome</keyword>
<comment type="catalytic activity">
    <reaction evidence="9">
        <text>O-phospho-L-threonyl-[protein] + H2O = L-threonyl-[protein] + phosphate</text>
        <dbReference type="Rhea" id="RHEA:47004"/>
        <dbReference type="Rhea" id="RHEA-COMP:11060"/>
        <dbReference type="Rhea" id="RHEA-COMP:11605"/>
        <dbReference type="ChEBI" id="CHEBI:15377"/>
        <dbReference type="ChEBI" id="CHEBI:30013"/>
        <dbReference type="ChEBI" id="CHEBI:43474"/>
        <dbReference type="ChEBI" id="CHEBI:61977"/>
        <dbReference type="EC" id="3.1.3.16"/>
    </reaction>
    <physiologicalReaction direction="left-to-right" evidence="9">
        <dbReference type="Rhea" id="RHEA:47005"/>
    </physiologicalReaction>
</comment>
<dbReference type="SMART" id="SM00332">
    <property type="entry name" value="PP2Cc"/>
    <property type="match status" value="1"/>
</dbReference>
<evidence type="ECO:0000313" key="14">
    <source>
        <dbReference type="Proteomes" id="UP000716291"/>
    </source>
</evidence>
<reference evidence="13" key="1">
    <citation type="journal article" date="2020" name="Microb. Genom.">
        <title>Genetic diversity of clinical and environmental Mucorales isolates obtained from an investigation of mucormycosis cases among solid organ transplant recipients.</title>
        <authorList>
            <person name="Nguyen M.H."/>
            <person name="Kaul D."/>
            <person name="Muto C."/>
            <person name="Cheng S.J."/>
            <person name="Richter R.A."/>
            <person name="Bruno V.M."/>
            <person name="Liu G."/>
            <person name="Beyhan S."/>
            <person name="Sundermann A.J."/>
            <person name="Mounaud S."/>
            <person name="Pasculle A.W."/>
            <person name="Nierman W.C."/>
            <person name="Driscoll E."/>
            <person name="Cumbie R."/>
            <person name="Clancy C.J."/>
            <person name="Dupont C.L."/>
        </authorList>
    </citation>
    <scope>NUCLEOTIDE SEQUENCE</scope>
    <source>
        <strain evidence="13">GL11</strain>
    </source>
</reference>
<evidence type="ECO:0000256" key="7">
    <source>
        <dbReference type="ARBA" id="ARBA00022912"/>
    </source>
</evidence>
<dbReference type="PANTHER" id="PTHR13832:SF565">
    <property type="entry name" value="AT28366P-RELATED"/>
    <property type="match status" value="1"/>
</dbReference>
<proteinExistence type="inferred from homology"/>
<comment type="cofactor">
    <cofactor evidence="2">
        <name>Mg(2+)</name>
        <dbReference type="ChEBI" id="CHEBI:18420"/>
    </cofactor>
</comment>
<dbReference type="GO" id="GO:0004722">
    <property type="term" value="F:protein serine/threonine phosphatase activity"/>
    <property type="evidence" value="ECO:0007669"/>
    <property type="project" value="UniProtKB-EC"/>
</dbReference>
<evidence type="ECO:0000256" key="6">
    <source>
        <dbReference type="ARBA" id="ARBA00022801"/>
    </source>
</evidence>
<protein>
    <recommendedName>
        <fullName evidence="4">protein-serine/threonine phosphatase</fullName>
        <ecNumber evidence="4">3.1.3.16</ecNumber>
    </recommendedName>
</protein>
<evidence type="ECO:0000256" key="8">
    <source>
        <dbReference type="ARBA" id="ARBA00023211"/>
    </source>
</evidence>
<feature type="compositionally biased region" description="Basic and acidic residues" evidence="11">
    <location>
        <begin position="296"/>
        <end position="308"/>
    </location>
</feature>
<feature type="domain" description="PPM-type phosphatase" evidence="12">
    <location>
        <begin position="23"/>
        <end position="274"/>
    </location>
</feature>
<evidence type="ECO:0000256" key="1">
    <source>
        <dbReference type="ARBA" id="ARBA00001936"/>
    </source>
</evidence>
<name>A0A9P6XBJ9_RHIOR</name>
<dbReference type="PROSITE" id="PS01032">
    <property type="entry name" value="PPM_1"/>
    <property type="match status" value="1"/>
</dbReference>
<dbReference type="PROSITE" id="PS51746">
    <property type="entry name" value="PPM_2"/>
    <property type="match status" value="1"/>
</dbReference>
<dbReference type="InterPro" id="IPR001932">
    <property type="entry name" value="PPM-type_phosphatase-like_dom"/>
</dbReference>
<comment type="similarity">
    <text evidence="3 10">Belongs to the PP2C family.</text>
</comment>
<dbReference type="GO" id="GO:0046872">
    <property type="term" value="F:metal ion binding"/>
    <property type="evidence" value="ECO:0007669"/>
    <property type="project" value="UniProtKB-KW"/>
</dbReference>
<keyword evidence="5" id="KW-0479">Metal-binding</keyword>
<feature type="compositionally biased region" description="Basic and acidic residues" evidence="11">
    <location>
        <begin position="327"/>
        <end position="337"/>
    </location>
</feature>
<dbReference type="Gene3D" id="3.60.40.10">
    <property type="entry name" value="PPM-type phosphatase domain"/>
    <property type="match status" value="1"/>
</dbReference>
<dbReference type="SUPFAM" id="SSF81606">
    <property type="entry name" value="PP2C-like"/>
    <property type="match status" value="1"/>
</dbReference>
<evidence type="ECO:0000256" key="9">
    <source>
        <dbReference type="ARBA" id="ARBA00048832"/>
    </source>
</evidence>